<evidence type="ECO:0000313" key="2">
    <source>
        <dbReference type="Proteomes" id="UP000219546"/>
    </source>
</evidence>
<protein>
    <submittedName>
        <fullName evidence="1">Uncharacterized protein</fullName>
    </submittedName>
</protein>
<dbReference type="Proteomes" id="UP000219546">
    <property type="component" value="Unassembled WGS sequence"/>
</dbReference>
<accession>A0A285CLC4</accession>
<keyword evidence="2" id="KW-1185">Reference proteome</keyword>
<sequence length="130" mass="15570">MKPILELKESVRIQVHQLESECERICEKILNDYSQKFSKLGVTLNIELVRTRKQYEVNQDQLFSKDYHSFIEIGIEKKHEYFTNTVVSIWKCKEEWFNLVGYITESSKQNIEQNIKEVIHEMILDLKESN</sequence>
<evidence type="ECO:0000313" key="1">
    <source>
        <dbReference type="EMBL" id="SNX68350.1"/>
    </source>
</evidence>
<dbReference type="RefSeq" id="WP_097157664.1">
    <property type="nucleotide sequence ID" value="NZ_JBEPMQ010000001.1"/>
</dbReference>
<dbReference type="EMBL" id="OAOP01000002">
    <property type="protein sequence ID" value="SNX68350.1"/>
    <property type="molecule type" value="Genomic_DNA"/>
</dbReference>
<dbReference type="OrthoDB" id="2871148at2"/>
<name>A0A285CLC4_9BACI</name>
<dbReference type="AlphaFoldDB" id="A0A285CLC4"/>
<gene>
    <name evidence="1" type="ORF">SAMN05877753_102483</name>
</gene>
<proteinExistence type="predicted"/>
<organism evidence="1 2">
    <name type="scientific">Bacillus oleivorans</name>
    <dbReference type="NCBI Taxonomy" id="1448271"/>
    <lineage>
        <taxon>Bacteria</taxon>
        <taxon>Bacillati</taxon>
        <taxon>Bacillota</taxon>
        <taxon>Bacilli</taxon>
        <taxon>Bacillales</taxon>
        <taxon>Bacillaceae</taxon>
        <taxon>Bacillus</taxon>
    </lineage>
</organism>
<reference evidence="1 2" key="1">
    <citation type="submission" date="2017-08" db="EMBL/GenBank/DDBJ databases">
        <authorList>
            <person name="de Groot N.N."/>
        </authorList>
    </citation>
    <scope>NUCLEOTIDE SEQUENCE [LARGE SCALE GENOMIC DNA]</scope>
    <source>
        <strain evidence="1 2">JC228</strain>
    </source>
</reference>